<dbReference type="InterPro" id="IPR025441">
    <property type="entry name" value="DUF4181"/>
</dbReference>
<feature type="transmembrane region" description="Helical" evidence="2">
    <location>
        <begin position="60"/>
        <end position="80"/>
    </location>
</feature>
<sequence>MSKGNSSKPSKKELRKEEKRRLEEKENKVKKVIDIVLALISVVMIIFILSIMLVKTEKGKLLVCGIGGILLSIIASVYGYKEYRFSKKDEKYKQYFGGAVLSLVVSILILITANLI</sequence>
<feature type="transmembrane region" description="Helical" evidence="2">
    <location>
        <begin position="32"/>
        <end position="54"/>
    </location>
</feature>
<evidence type="ECO:0000313" key="3">
    <source>
        <dbReference type="EMBL" id="CDM68052.1"/>
    </source>
</evidence>
<feature type="compositionally biased region" description="Basic and acidic residues" evidence="1">
    <location>
        <begin position="10"/>
        <end position="25"/>
    </location>
</feature>
<keyword evidence="2" id="KW-0472">Membrane</keyword>
<evidence type="ECO:0000256" key="1">
    <source>
        <dbReference type="SAM" id="MobiDB-lite"/>
    </source>
</evidence>
<feature type="transmembrane region" description="Helical" evidence="2">
    <location>
        <begin position="92"/>
        <end position="113"/>
    </location>
</feature>
<dbReference type="STRING" id="1216932.CM240_0888"/>
<name>W6S190_9CLOT</name>
<dbReference type="AlphaFoldDB" id="W6S190"/>
<feature type="region of interest" description="Disordered" evidence="1">
    <location>
        <begin position="1"/>
        <end position="25"/>
    </location>
</feature>
<evidence type="ECO:0000256" key="2">
    <source>
        <dbReference type="SAM" id="Phobius"/>
    </source>
</evidence>
<evidence type="ECO:0000313" key="4">
    <source>
        <dbReference type="Proteomes" id="UP000019426"/>
    </source>
</evidence>
<dbReference type="EMBL" id="HG917868">
    <property type="protein sequence ID" value="CDM68052.1"/>
    <property type="molecule type" value="Genomic_DNA"/>
</dbReference>
<dbReference type="KEGG" id="clt:CM240_0888"/>
<keyword evidence="2" id="KW-1133">Transmembrane helix</keyword>
<dbReference type="RefSeq" id="WP_051483687.1">
    <property type="nucleotide sequence ID" value="NZ_HG917868.1"/>
</dbReference>
<keyword evidence="2" id="KW-0812">Transmembrane</keyword>
<protein>
    <submittedName>
        <fullName evidence="3">Putative membrane protein</fullName>
    </submittedName>
</protein>
<dbReference type="Pfam" id="PF13789">
    <property type="entry name" value="DUF4181"/>
    <property type="match status" value="1"/>
</dbReference>
<accession>W6S190</accession>
<reference evidence="3 4" key="1">
    <citation type="submission" date="2013-11" db="EMBL/GenBank/DDBJ databases">
        <title>Complete genome sequence of Clostridum sp. M2/40.</title>
        <authorList>
            <person name="Wibberg D."/>
            <person name="Puehler A."/>
            <person name="Schlueter A."/>
        </authorList>
    </citation>
    <scope>NUCLEOTIDE SEQUENCE [LARGE SCALE GENOMIC DNA]</scope>
    <source>
        <strain evidence="4">M2/40</strain>
    </source>
</reference>
<organism evidence="3 4">
    <name type="scientific">Clostridium bornimense</name>
    <dbReference type="NCBI Taxonomy" id="1216932"/>
    <lineage>
        <taxon>Bacteria</taxon>
        <taxon>Bacillati</taxon>
        <taxon>Bacillota</taxon>
        <taxon>Clostridia</taxon>
        <taxon>Eubacteriales</taxon>
        <taxon>Clostridiaceae</taxon>
        <taxon>Clostridium</taxon>
    </lineage>
</organism>
<gene>
    <name evidence="3" type="ORF">CM240_0888</name>
</gene>
<dbReference type="PATRIC" id="fig|1216932.3.peg.875"/>
<dbReference type="Proteomes" id="UP000019426">
    <property type="component" value="Chromosome M2/40_rep1"/>
</dbReference>
<keyword evidence="4" id="KW-1185">Reference proteome</keyword>
<proteinExistence type="predicted"/>
<dbReference type="HOGENOM" id="CLU_2092515_0_0_9"/>